<comment type="similarity">
    <text evidence="5">Belongs to the FAD-dependent oxidoreductase 2 family. FRD/SDH subfamily.</text>
</comment>
<name>A0A0R1Q915_9LACO</name>
<evidence type="ECO:0000256" key="5">
    <source>
        <dbReference type="RuleBase" id="RU366062"/>
    </source>
</evidence>
<comment type="caution">
    <text evidence="7">The sequence shown here is derived from an EMBL/GenBank/DDBJ whole genome shotgun (WGS) entry which is preliminary data.</text>
</comment>
<dbReference type="GO" id="GO:0033765">
    <property type="term" value="F:steroid dehydrogenase activity, acting on the CH-CH group of donors"/>
    <property type="evidence" value="ECO:0007669"/>
    <property type="project" value="UniProtKB-ARBA"/>
</dbReference>
<dbReference type="InterPro" id="IPR010960">
    <property type="entry name" value="Flavocytochrome_c"/>
</dbReference>
<sequence length="467" mass="51170">MRDKFIFEPTSIEKLQSKYDVIVIGSGSTGLVSAIQAHELGLKPVILEKMDKIGGNTNRASSGMNAAETNVQFQHGVIDNFEDFYCETYRGGGKMNDQDLLSYFASHAALAIDWLAEHDIRLDDLTITGGMSKMRTHRPASMAPIGAFLIKKLLKVIQQQNIPLFTKVKVTSLKKNDENKIVGATLQLPDGSKRNLDSQVVILATGGFGASKDIIKKYRPDLSEYKTTNQPGATGDGLDLAEKAGAELVQMNLIQVHPTVQQDNPHTYLIGEAVRGEGAILVDARGKRFVNELGTRKIVSNSIVNLPEKSAYLIFDQSVRNRVKAIEFYDHIGLVVTGENVRELAEKIDLDQKSLTQTVNDWNNAVVSKQDNQFDRTTGMERQLIEKPFFAIHIAPAVHYTMGGIHIDKKTHVLDGNGNIIQGLFAAGEVAGGLHGNNRVGGNSIAETVVFGRQAGQQSAEHLLEKN</sequence>
<dbReference type="InterPro" id="IPR050315">
    <property type="entry name" value="FAD-oxidoreductase_2"/>
</dbReference>
<dbReference type="PATRIC" id="fig|1423812.3.peg.348"/>
<keyword evidence="8" id="KW-1185">Reference proteome</keyword>
<organism evidence="7 8">
    <name type="scientific">Liquorilactobacillus uvarum DSM 19971</name>
    <dbReference type="NCBI Taxonomy" id="1423812"/>
    <lineage>
        <taxon>Bacteria</taxon>
        <taxon>Bacillati</taxon>
        <taxon>Bacillota</taxon>
        <taxon>Bacilli</taxon>
        <taxon>Lactobacillales</taxon>
        <taxon>Lactobacillaceae</taxon>
        <taxon>Liquorilactobacillus</taxon>
    </lineage>
</organism>
<reference evidence="7 8" key="1">
    <citation type="journal article" date="2015" name="Genome Announc.">
        <title>Expanding the biotechnology potential of lactobacilli through comparative genomics of 213 strains and associated genera.</title>
        <authorList>
            <person name="Sun Z."/>
            <person name="Harris H.M."/>
            <person name="McCann A."/>
            <person name="Guo C."/>
            <person name="Argimon S."/>
            <person name="Zhang W."/>
            <person name="Yang X."/>
            <person name="Jeffery I.B."/>
            <person name="Cooney J.C."/>
            <person name="Kagawa T.F."/>
            <person name="Liu W."/>
            <person name="Song Y."/>
            <person name="Salvetti E."/>
            <person name="Wrobel A."/>
            <person name="Rasinkangas P."/>
            <person name="Parkhill J."/>
            <person name="Rea M.C."/>
            <person name="O'Sullivan O."/>
            <person name="Ritari J."/>
            <person name="Douillard F.P."/>
            <person name="Paul Ross R."/>
            <person name="Yang R."/>
            <person name="Briner A.E."/>
            <person name="Felis G.E."/>
            <person name="de Vos W.M."/>
            <person name="Barrangou R."/>
            <person name="Klaenhammer T.R."/>
            <person name="Caufield P.W."/>
            <person name="Cui Y."/>
            <person name="Zhang H."/>
            <person name="O'Toole P.W."/>
        </authorList>
    </citation>
    <scope>NUCLEOTIDE SEQUENCE [LARGE SCALE GENOMIC DNA]</scope>
    <source>
        <strain evidence="7 8">DSM 19971</strain>
    </source>
</reference>
<accession>A0A0R1Q915</accession>
<dbReference type="InterPro" id="IPR027477">
    <property type="entry name" value="Succ_DH/fumarate_Rdtase_cat_sf"/>
</dbReference>
<dbReference type="NCBIfam" id="TIGR01813">
    <property type="entry name" value="flavo_cyto_c"/>
    <property type="match status" value="1"/>
</dbReference>
<dbReference type="SUPFAM" id="SSF56425">
    <property type="entry name" value="Succinate dehydrogenase/fumarate reductase flavoprotein, catalytic domain"/>
    <property type="match status" value="1"/>
</dbReference>
<dbReference type="STRING" id="1423812.FD20_GL000340"/>
<dbReference type="PANTHER" id="PTHR43400">
    <property type="entry name" value="FUMARATE REDUCTASE"/>
    <property type="match status" value="1"/>
</dbReference>
<dbReference type="NCBIfam" id="NF005064">
    <property type="entry name" value="PRK06481.1"/>
    <property type="match status" value="1"/>
</dbReference>
<evidence type="ECO:0000256" key="4">
    <source>
        <dbReference type="ARBA" id="ARBA00023002"/>
    </source>
</evidence>
<gene>
    <name evidence="7" type="ORF">FD20_GL000340</name>
</gene>
<evidence type="ECO:0000256" key="2">
    <source>
        <dbReference type="ARBA" id="ARBA00022630"/>
    </source>
</evidence>
<keyword evidence="3 5" id="KW-0274">FAD</keyword>
<dbReference type="PANTHER" id="PTHR43400:SF7">
    <property type="entry name" value="FAD-DEPENDENT OXIDOREDUCTASE 2 FAD BINDING DOMAIN-CONTAINING PROTEIN"/>
    <property type="match status" value="1"/>
</dbReference>
<dbReference type="EMBL" id="AZEG01000011">
    <property type="protein sequence ID" value="KRL37464.1"/>
    <property type="molecule type" value="Genomic_DNA"/>
</dbReference>
<keyword evidence="4 5" id="KW-0560">Oxidoreductase</keyword>
<comment type="cofactor">
    <cofactor evidence="1">
        <name>FAD</name>
        <dbReference type="ChEBI" id="CHEBI:57692"/>
    </cofactor>
</comment>
<evidence type="ECO:0000256" key="3">
    <source>
        <dbReference type="ARBA" id="ARBA00022827"/>
    </source>
</evidence>
<evidence type="ECO:0000313" key="7">
    <source>
        <dbReference type="EMBL" id="KRL37464.1"/>
    </source>
</evidence>
<dbReference type="RefSeq" id="WP_057737028.1">
    <property type="nucleotide sequence ID" value="NZ_AZEG01000011.1"/>
</dbReference>
<dbReference type="InterPro" id="IPR003953">
    <property type="entry name" value="FAD-dep_OxRdtase_2_FAD-bd"/>
</dbReference>
<feature type="domain" description="FAD-dependent oxidoreductase 2 FAD-binding" evidence="6">
    <location>
        <begin position="20"/>
        <end position="445"/>
    </location>
</feature>
<protein>
    <submittedName>
        <fullName evidence="7">Succinate dehydrogenase</fullName>
    </submittedName>
</protein>
<dbReference type="Gene3D" id="3.50.50.60">
    <property type="entry name" value="FAD/NAD(P)-binding domain"/>
    <property type="match status" value="1"/>
</dbReference>
<dbReference type="SUPFAM" id="SSF51905">
    <property type="entry name" value="FAD/NAD(P)-binding domain"/>
    <property type="match status" value="1"/>
</dbReference>
<dbReference type="AlphaFoldDB" id="A0A0R1Q915"/>
<dbReference type="Gene3D" id="3.90.700.10">
    <property type="entry name" value="Succinate dehydrogenase/fumarate reductase flavoprotein, catalytic domain"/>
    <property type="match status" value="1"/>
</dbReference>
<keyword evidence="2 5" id="KW-0285">Flavoprotein</keyword>
<dbReference type="GO" id="GO:0010181">
    <property type="term" value="F:FMN binding"/>
    <property type="evidence" value="ECO:0007669"/>
    <property type="project" value="InterPro"/>
</dbReference>
<dbReference type="FunFam" id="3.90.700.10:FF:000007">
    <property type="entry name" value="NADH-dependent fumarate reductase"/>
    <property type="match status" value="1"/>
</dbReference>
<evidence type="ECO:0000259" key="6">
    <source>
        <dbReference type="Pfam" id="PF00890"/>
    </source>
</evidence>
<dbReference type="InterPro" id="IPR036188">
    <property type="entry name" value="FAD/NAD-bd_sf"/>
</dbReference>
<dbReference type="Proteomes" id="UP000051155">
    <property type="component" value="Unassembled WGS sequence"/>
</dbReference>
<dbReference type="OrthoDB" id="9806724at2"/>
<evidence type="ECO:0000256" key="1">
    <source>
        <dbReference type="ARBA" id="ARBA00001974"/>
    </source>
</evidence>
<evidence type="ECO:0000313" key="8">
    <source>
        <dbReference type="Proteomes" id="UP000051155"/>
    </source>
</evidence>
<dbReference type="Pfam" id="PF00890">
    <property type="entry name" value="FAD_binding_2"/>
    <property type="match status" value="1"/>
</dbReference>
<proteinExistence type="inferred from homology"/>